<dbReference type="PANTHER" id="PTHR12558:SF13">
    <property type="entry name" value="CELL DIVISION CYCLE PROTEIN 27 HOMOLOG"/>
    <property type="match status" value="1"/>
</dbReference>
<dbReference type="SMART" id="SM00028">
    <property type="entry name" value="TPR"/>
    <property type="match status" value="4"/>
</dbReference>
<dbReference type="SUPFAM" id="SSF53756">
    <property type="entry name" value="UDP-Glycosyltransferase/glycogen phosphorylase"/>
    <property type="match status" value="1"/>
</dbReference>
<dbReference type="InterPro" id="IPR011990">
    <property type="entry name" value="TPR-like_helical_dom_sf"/>
</dbReference>
<keyword evidence="1" id="KW-0802">TPR repeat</keyword>
<organism evidence="3 4">
    <name type="scientific">Ralstonia psammae</name>
    <dbReference type="NCBI Taxonomy" id="3058598"/>
    <lineage>
        <taxon>Bacteria</taxon>
        <taxon>Pseudomonadati</taxon>
        <taxon>Pseudomonadota</taxon>
        <taxon>Betaproteobacteria</taxon>
        <taxon>Burkholderiales</taxon>
        <taxon>Burkholderiaceae</taxon>
        <taxon>Ralstonia</taxon>
    </lineage>
</organism>
<reference evidence="3 4" key="1">
    <citation type="submission" date="2023-07" db="EMBL/GenBank/DDBJ databases">
        <authorList>
            <person name="Peeters C."/>
        </authorList>
    </citation>
    <scope>NUCLEOTIDE SEQUENCE [LARGE SCALE GENOMIC DNA]</scope>
    <source>
        <strain evidence="3 4">LMG 19083</strain>
    </source>
</reference>
<feature type="repeat" description="TPR" evidence="1">
    <location>
        <begin position="146"/>
        <end position="179"/>
    </location>
</feature>
<dbReference type="SUPFAM" id="SSF48452">
    <property type="entry name" value="TPR-like"/>
    <property type="match status" value="1"/>
</dbReference>
<evidence type="ECO:0000313" key="4">
    <source>
        <dbReference type="Proteomes" id="UP001189813"/>
    </source>
</evidence>
<evidence type="ECO:0000256" key="2">
    <source>
        <dbReference type="SAM" id="MobiDB-lite"/>
    </source>
</evidence>
<sequence length="560" mass="60751">MPIVMTDERAQHWLTFLRSAAATPQALRAPQLRAAHILYPLDPPSVIDVIDLWLGAERVAPADELAELMVTLYPEQAGAWFCRGYVLQRQHQHAQALAMYERARMLDANYPSLRNNMAAALRFGAGDIERALALWEEAVHVDPCDAKAWINLAGAYRECGELARALEAGAQAVMLAPDDPLALNNAALALKEAGRWEQALALSLRAARFGPQDPAIQFNLALMHLVLGDYDQGLPLYEARWEGSTELAGHRPALLAPPWHGEPLQGKTLLLWGEQGMGDILQFCRYVPLLAQVVHAQGGRLVWNTAPTAMRLFARAFGAHVDALVTGGQESLPRYDYEIGLLSLPLWAETRPDTIPSPGPYLHADPAAVPAWRARFAAEPRLKVGLVWTGSAGHARNPFRSVPLEALAAKLAPLQTDVAFYSLQMGAGDELAPLAAEGFAIADLTTGWTDFEDTAACLEALDVVITVCTSVAHLAGALGRPTWVLLDQNPHWVWGLAREDCPWYASARLFRQPAFGRWDSVLDAVAAALTERVAQPPAPGEATPTASPPGEADPQNGVSV</sequence>
<name>A0ABM9K089_9RALS</name>
<dbReference type="Pfam" id="PF13432">
    <property type="entry name" value="TPR_16"/>
    <property type="match status" value="2"/>
</dbReference>
<accession>A0ABM9K089</accession>
<protein>
    <recommendedName>
        <fullName evidence="5">Tetratricopeptide repeat protein</fullName>
    </recommendedName>
</protein>
<dbReference type="InterPro" id="IPR019734">
    <property type="entry name" value="TPR_rpt"/>
</dbReference>
<evidence type="ECO:0000256" key="1">
    <source>
        <dbReference type="PROSITE-ProRule" id="PRU00339"/>
    </source>
</evidence>
<comment type="caution">
    <text evidence="3">The sequence shown here is derived from an EMBL/GenBank/DDBJ whole genome shotgun (WGS) entry which is preliminary data.</text>
</comment>
<evidence type="ECO:0008006" key="5">
    <source>
        <dbReference type="Google" id="ProtNLM"/>
    </source>
</evidence>
<dbReference type="PANTHER" id="PTHR12558">
    <property type="entry name" value="CELL DIVISION CYCLE 16,23,27"/>
    <property type="match status" value="1"/>
</dbReference>
<dbReference type="RefSeq" id="WP_316669459.1">
    <property type="nucleotide sequence ID" value="NZ_CATZBU010000024.1"/>
</dbReference>
<dbReference type="PROSITE" id="PS50005">
    <property type="entry name" value="TPR"/>
    <property type="match status" value="1"/>
</dbReference>
<keyword evidence="4" id="KW-1185">Reference proteome</keyword>
<feature type="region of interest" description="Disordered" evidence="2">
    <location>
        <begin position="532"/>
        <end position="560"/>
    </location>
</feature>
<proteinExistence type="predicted"/>
<dbReference type="EMBL" id="CATZBU010000024">
    <property type="protein sequence ID" value="CAJ0809144.1"/>
    <property type="molecule type" value="Genomic_DNA"/>
</dbReference>
<dbReference type="Gene3D" id="3.40.50.2000">
    <property type="entry name" value="Glycogen Phosphorylase B"/>
    <property type="match status" value="1"/>
</dbReference>
<gene>
    <name evidence="3" type="ORF">LMG19083_04858</name>
</gene>
<dbReference type="Gene3D" id="1.25.40.10">
    <property type="entry name" value="Tetratricopeptide repeat domain"/>
    <property type="match status" value="1"/>
</dbReference>
<dbReference type="Proteomes" id="UP001189813">
    <property type="component" value="Unassembled WGS sequence"/>
</dbReference>
<evidence type="ECO:0000313" key="3">
    <source>
        <dbReference type="EMBL" id="CAJ0809144.1"/>
    </source>
</evidence>